<dbReference type="Proteomes" id="UP000320585">
    <property type="component" value="Chromosome"/>
</dbReference>
<name>A0A8D4UV53_9FIRM</name>
<keyword evidence="1" id="KW-0802">TPR repeat</keyword>
<dbReference type="SUPFAM" id="SSF81901">
    <property type="entry name" value="HCP-like"/>
    <property type="match status" value="2"/>
</dbReference>
<dbReference type="InterPro" id="IPR050767">
    <property type="entry name" value="Sel1_AlgK"/>
</dbReference>
<dbReference type="InterPro" id="IPR011990">
    <property type="entry name" value="TPR-like_helical_dom_sf"/>
</dbReference>
<protein>
    <recommendedName>
        <fullName evidence="4">HcpA family protein</fullName>
    </recommendedName>
</protein>
<accession>A0A8D4UV53</accession>
<dbReference type="InterPro" id="IPR006597">
    <property type="entry name" value="Sel1-like"/>
</dbReference>
<dbReference type="Gene3D" id="1.25.40.10">
    <property type="entry name" value="Tetratricopeptide repeat domain"/>
    <property type="match status" value="2"/>
</dbReference>
<dbReference type="PROSITE" id="PS50005">
    <property type="entry name" value="TPR"/>
    <property type="match status" value="1"/>
</dbReference>
<evidence type="ECO:0008006" key="4">
    <source>
        <dbReference type="Google" id="ProtNLM"/>
    </source>
</evidence>
<dbReference type="PANTHER" id="PTHR11102:SF160">
    <property type="entry name" value="ERAD-ASSOCIATED E3 UBIQUITIN-PROTEIN LIGASE COMPONENT HRD3"/>
    <property type="match status" value="1"/>
</dbReference>
<evidence type="ECO:0000313" key="3">
    <source>
        <dbReference type="Proteomes" id="UP000320585"/>
    </source>
</evidence>
<dbReference type="KEGG" id="dho:Dia5BBH33_15170"/>
<evidence type="ECO:0000313" key="2">
    <source>
        <dbReference type="EMBL" id="BBK25582.1"/>
    </source>
</evidence>
<gene>
    <name evidence="2" type="ORF">Dia5BBH33_15170</name>
</gene>
<feature type="repeat" description="TPR" evidence="1">
    <location>
        <begin position="7"/>
        <end position="40"/>
    </location>
</feature>
<reference evidence="3" key="1">
    <citation type="submission" date="2019-05" db="EMBL/GenBank/DDBJ databases">
        <title>Complete genome sequencing of Dialister sp. strain 5BBH33.</title>
        <authorList>
            <person name="Sakamoto M."/>
            <person name="Murakami T."/>
            <person name="Mori H."/>
        </authorList>
    </citation>
    <scope>NUCLEOTIDE SEQUENCE [LARGE SCALE GENOMIC DNA]</scope>
    <source>
        <strain evidence="3">5BBH33</strain>
    </source>
</reference>
<dbReference type="SMART" id="SM00671">
    <property type="entry name" value="SEL1"/>
    <property type="match status" value="9"/>
</dbReference>
<sequence>MASDRMMEYYYSMGQDCLHTGSIDDAVTYFRKAANLGAREAAEEICQIGEKLEKGEGVSKDEVKAENCWKIASSYDISRANLLLGRMYMKGINGGKPNPRKARRSLERASDDGSAEAASLLGKLYDEGMLGRVSPEKAFQYYLLAAERGDTAAMLMTGLFYAQGTSVRKDLAAAEMWIRKGREMGDPDGDATLRVFLAVSCAEYVTGQAGVVDEEKAKAMAKEAEELGDKDVYYRLGDAYTRTGKHQEEAYACYEKAAKNGIIAAYSAMGLCLEAGIGVKSDIAKAVSWYKKAAEEGDAFGMAHYGYALSAGEGCEKDEKEAMAWLIKAAMKGDEGAIRVLREDYQYELQ</sequence>
<dbReference type="RefSeq" id="WP_143332673.1">
    <property type="nucleotide sequence ID" value="NZ_AP019697.1"/>
</dbReference>
<dbReference type="AlphaFoldDB" id="A0A8D4UV53"/>
<proteinExistence type="predicted"/>
<dbReference type="InterPro" id="IPR019734">
    <property type="entry name" value="TPR_rpt"/>
</dbReference>
<dbReference type="OrthoDB" id="7056571at2"/>
<dbReference type="Pfam" id="PF08238">
    <property type="entry name" value="Sel1"/>
    <property type="match status" value="9"/>
</dbReference>
<evidence type="ECO:0000256" key="1">
    <source>
        <dbReference type="PROSITE-ProRule" id="PRU00339"/>
    </source>
</evidence>
<dbReference type="PANTHER" id="PTHR11102">
    <property type="entry name" value="SEL-1-LIKE PROTEIN"/>
    <property type="match status" value="1"/>
</dbReference>
<dbReference type="GeneID" id="92716742"/>
<keyword evidence="3" id="KW-1185">Reference proteome</keyword>
<dbReference type="EMBL" id="AP019697">
    <property type="protein sequence ID" value="BBK25582.1"/>
    <property type="molecule type" value="Genomic_DNA"/>
</dbReference>
<organism evidence="2 3">
    <name type="scientific">Dialister hominis</name>
    <dbReference type="NCBI Taxonomy" id="2582419"/>
    <lineage>
        <taxon>Bacteria</taxon>
        <taxon>Bacillati</taxon>
        <taxon>Bacillota</taxon>
        <taxon>Negativicutes</taxon>
        <taxon>Veillonellales</taxon>
        <taxon>Veillonellaceae</taxon>
        <taxon>Dialister</taxon>
    </lineage>
</organism>